<comment type="subcellular location">
    <subcellularLocation>
        <location evidence="1">Mitochondrion</location>
    </subcellularLocation>
</comment>
<gene>
    <name evidence="9" type="ORF">MAR_005117</name>
</gene>
<reference evidence="9" key="1">
    <citation type="submission" date="2022-11" db="EMBL/GenBank/DDBJ databases">
        <title>Centuries of genome instability and evolution in soft-shell clam transmissible cancer (bioRxiv).</title>
        <authorList>
            <person name="Hart S.F.M."/>
            <person name="Yonemitsu M.A."/>
            <person name="Giersch R.M."/>
            <person name="Beal B.F."/>
            <person name="Arriagada G."/>
            <person name="Davis B.W."/>
            <person name="Ostrander E.A."/>
            <person name="Goff S.P."/>
            <person name="Metzger M.J."/>
        </authorList>
    </citation>
    <scope>NUCLEOTIDE SEQUENCE</scope>
    <source>
        <strain evidence="9">MELC-2E11</strain>
        <tissue evidence="9">Siphon/mantle</tissue>
    </source>
</reference>
<keyword evidence="3" id="KW-0809">Transit peptide</keyword>
<evidence type="ECO:0000256" key="8">
    <source>
        <dbReference type="ARBA" id="ARBA00035419"/>
    </source>
</evidence>
<evidence type="ECO:0000256" key="6">
    <source>
        <dbReference type="ARBA" id="ARBA00023274"/>
    </source>
</evidence>
<evidence type="ECO:0000256" key="1">
    <source>
        <dbReference type="ARBA" id="ARBA00004173"/>
    </source>
</evidence>
<evidence type="ECO:0000256" key="4">
    <source>
        <dbReference type="ARBA" id="ARBA00022980"/>
    </source>
</evidence>
<organism evidence="9 10">
    <name type="scientific">Mya arenaria</name>
    <name type="common">Soft-shell clam</name>
    <dbReference type="NCBI Taxonomy" id="6604"/>
    <lineage>
        <taxon>Eukaryota</taxon>
        <taxon>Metazoa</taxon>
        <taxon>Spiralia</taxon>
        <taxon>Lophotrochozoa</taxon>
        <taxon>Mollusca</taxon>
        <taxon>Bivalvia</taxon>
        <taxon>Autobranchia</taxon>
        <taxon>Heteroconchia</taxon>
        <taxon>Euheterodonta</taxon>
        <taxon>Imparidentia</taxon>
        <taxon>Neoheterodontei</taxon>
        <taxon>Myida</taxon>
        <taxon>Myoidea</taxon>
        <taxon>Myidae</taxon>
        <taxon>Mya</taxon>
    </lineage>
</organism>
<protein>
    <recommendedName>
        <fullName evidence="7">Large ribosomal subunit protein mL51</fullName>
    </recommendedName>
    <alternativeName>
        <fullName evidence="8">39S ribosomal protein L51, mitochondrial</fullName>
    </alternativeName>
</protein>
<dbReference type="EMBL" id="CP111020">
    <property type="protein sequence ID" value="WAR15012.1"/>
    <property type="molecule type" value="Genomic_DNA"/>
</dbReference>
<dbReference type="Proteomes" id="UP001164746">
    <property type="component" value="Chromosome 9"/>
</dbReference>
<evidence type="ECO:0000313" key="10">
    <source>
        <dbReference type="Proteomes" id="UP001164746"/>
    </source>
</evidence>
<accession>A0ABY7F1P8</accession>
<proteinExistence type="inferred from homology"/>
<sequence>MSWLQRGVTYCRQVTGRVAAGCLTSQYQPPSQVLASQIQQVRCKSVGPNYKFEVPSPYKKPGPSRHGYQQKLYDGGPLPRGLPNKITSLKPYKPKNKWTPSRALFGRNDYIDILGDSDLRPRDLLKAPFWLRGFNGNEMQKLIRQMGAEGHRIEQIYPSHYKRNWKRIDFLYKKYNQRRGKRIKNVISKNQTY</sequence>
<keyword evidence="5" id="KW-0496">Mitochondrion</keyword>
<keyword evidence="4" id="KW-0689">Ribosomal protein</keyword>
<dbReference type="Pfam" id="PF10244">
    <property type="entry name" value="MRP-L51"/>
    <property type="match status" value="1"/>
</dbReference>
<comment type="similarity">
    <text evidence="2">Belongs to the mitochondrion-specific ribosomal protein mL51 family.</text>
</comment>
<evidence type="ECO:0000256" key="3">
    <source>
        <dbReference type="ARBA" id="ARBA00022946"/>
    </source>
</evidence>
<evidence type="ECO:0000256" key="5">
    <source>
        <dbReference type="ARBA" id="ARBA00023128"/>
    </source>
</evidence>
<keyword evidence="6" id="KW-0687">Ribonucleoprotein</keyword>
<evidence type="ECO:0000313" key="9">
    <source>
        <dbReference type="EMBL" id="WAR15012.1"/>
    </source>
</evidence>
<dbReference type="InterPro" id="IPR019373">
    <property type="entry name" value="Ribosomal_mL51"/>
</dbReference>
<evidence type="ECO:0000256" key="7">
    <source>
        <dbReference type="ARBA" id="ARBA00035182"/>
    </source>
</evidence>
<dbReference type="PANTHER" id="PTHR13409">
    <property type="entry name" value="MITOCHONDRIAL 39S RIBOSOMAL PROTEIN L51"/>
    <property type="match status" value="1"/>
</dbReference>
<name>A0ABY7F1P8_MYAAR</name>
<dbReference type="PANTHER" id="PTHR13409:SF0">
    <property type="entry name" value="LARGE RIBOSOMAL SUBUNIT PROTEIN ML51"/>
    <property type="match status" value="1"/>
</dbReference>
<keyword evidence="10" id="KW-1185">Reference proteome</keyword>
<evidence type="ECO:0000256" key="2">
    <source>
        <dbReference type="ARBA" id="ARBA00010972"/>
    </source>
</evidence>